<dbReference type="Gene3D" id="1.10.357.10">
    <property type="entry name" value="Tetracycline Repressor, domain 2"/>
    <property type="match status" value="1"/>
</dbReference>
<feature type="region of interest" description="Disordered" evidence="5">
    <location>
        <begin position="187"/>
        <end position="209"/>
    </location>
</feature>
<sequence>MTTAQRSAGYAERVIAAAREVFAEQGFDAPIADVAHRAGVGVASIYRRWPSKTDLAEQVRISCLRRIVAEADAARAGEPDPWRAFTGFLRRCLAEGSGVGTVLPPDEPGVAHSADYLAARRDMAASVDEVVRAAHDAGELRSDFTAADVVLLFKHLNPALPVAEPRRAELRARYLAAVVEGLRAGDRDPLPGAAPDWPEVHAMRRADPA</sequence>
<comment type="caution">
    <text evidence="7">The sequence shown here is derived from an EMBL/GenBank/DDBJ whole genome shotgun (WGS) entry which is preliminary data.</text>
</comment>
<feature type="compositionally biased region" description="Basic and acidic residues" evidence="5">
    <location>
        <begin position="198"/>
        <end position="209"/>
    </location>
</feature>
<feature type="domain" description="HTH tetR-type" evidence="6">
    <location>
        <begin position="8"/>
        <end position="67"/>
    </location>
</feature>
<keyword evidence="8" id="KW-1185">Reference proteome</keyword>
<dbReference type="Proteomes" id="UP001500483">
    <property type="component" value="Unassembled WGS sequence"/>
</dbReference>
<dbReference type="Pfam" id="PF21597">
    <property type="entry name" value="TetR_C_43"/>
    <property type="match status" value="1"/>
</dbReference>
<organism evidence="7 8">
    <name type="scientific">Saccharopolyspora gregorii</name>
    <dbReference type="NCBI Taxonomy" id="33914"/>
    <lineage>
        <taxon>Bacteria</taxon>
        <taxon>Bacillati</taxon>
        <taxon>Actinomycetota</taxon>
        <taxon>Actinomycetes</taxon>
        <taxon>Pseudonocardiales</taxon>
        <taxon>Pseudonocardiaceae</taxon>
        <taxon>Saccharopolyspora</taxon>
    </lineage>
</organism>
<feature type="DNA-binding region" description="H-T-H motif" evidence="4">
    <location>
        <begin position="30"/>
        <end position="49"/>
    </location>
</feature>
<reference evidence="8" key="1">
    <citation type="journal article" date="2019" name="Int. J. Syst. Evol. Microbiol.">
        <title>The Global Catalogue of Microorganisms (GCM) 10K type strain sequencing project: providing services to taxonomists for standard genome sequencing and annotation.</title>
        <authorList>
            <consortium name="The Broad Institute Genomics Platform"/>
            <consortium name="The Broad Institute Genome Sequencing Center for Infectious Disease"/>
            <person name="Wu L."/>
            <person name="Ma J."/>
        </authorList>
    </citation>
    <scope>NUCLEOTIDE SEQUENCE [LARGE SCALE GENOMIC DNA]</scope>
    <source>
        <strain evidence="8">JCM 9687</strain>
    </source>
</reference>
<evidence type="ECO:0000256" key="2">
    <source>
        <dbReference type="ARBA" id="ARBA00023125"/>
    </source>
</evidence>
<protein>
    <submittedName>
        <fullName evidence="7">TetR/AcrR family transcriptional regulator</fullName>
    </submittedName>
</protein>
<keyword evidence="1" id="KW-0805">Transcription regulation</keyword>
<dbReference type="InterPro" id="IPR049445">
    <property type="entry name" value="TetR_SbtR-like_C"/>
</dbReference>
<dbReference type="InterPro" id="IPR036271">
    <property type="entry name" value="Tet_transcr_reg_TetR-rel_C_sf"/>
</dbReference>
<evidence type="ECO:0000256" key="1">
    <source>
        <dbReference type="ARBA" id="ARBA00023015"/>
    </source>
</evidence>
<dbReference type="EMBL" id="BAAAYK010000038">
    <property type="protein sequence ID" value="GAA3364689.1"/>
    <property type="molecule type" value="Genomic_DNA"/>
</dbReference>
<gene>
    <name evidence="7" type="ORF">GCM10020366_61570</name>
</gene>
<evidence type="ECO:0000256" key="3">
    <source>
        <dbReference type="ARBA" id="ARBA00023163"/>
    </source>
</evidence>
<dbReference type="InterPro" id="IPR001647">
    <property type="entry name" value="HTH_TetR"/>
</dbReference>
<dbReference type="PROSITE" id="PS50977">
    <property type="entry name" value="HTH_TETR_2"/>
    <property type="match status" value="1"/>
</dbReference>
<dbReference type="SUPFAM" id="SSF46689">
    <property type="entry name" value="Homeodomain-like"/>
    <property type="match status" value="1"/>
</dbReference>
<dbReference type="InterPro" id="IPR009057">
    <property type="entry name" value="Homeodomain-like_sf"/>
</dbReference>
<name>A0ABP6S0G2_9PSEU</name>
<keyword evidence="2 4" id="KW-0238">DNA-binding</keyword>
<dbReference type="Pfam" id="PF00440">
    <property type="entry name" value="TetR_N"/>
    <property type="match status" value="1"/>
</dbReference>
<evidence type="ECO:0000259" key="6">
    <source>
        <dbReference type="PROSITE" id="PS50977"/>
    </source>
</evidence>
<dbReference type="RefSeq" id="WP_224961101.1">
    <property type="nucleotide sequence ID" value="NZ_BAAAYK010000038.1"/>
</dbReference>
<dbReference type="PANTHER" id="PTHR30055">
    <property type="entry name" value="HTH-TYPE TRANSCRIPTIONAL REGULATOR RUTR"/>
    <property type="match status" value="1"/>
</dbReference>
<keyword evidence="3" id="KW-0804">Transcription</keyword>
<proteinExistence type="predicted"/>
<dbReference type="PRINTS" id="PR00455">
    <property type="entry name" value="HTHTETR"/>
</dbReference>
<evidence type="ECO:0000313" key="8">
    <source>
        <dbReference type="Proteomes" id="UP001500483"/>
    </source>
</evidence>
<evidence type="ECO:0000313" key="7">
    <source>
        <dbReference type="EMBL" id="GAA3364689.1"/>
    </source>
</evidence>
<dbReference type="PANTHER" id="PTHR30055:SF234">
    <property type="entry name" value="HTH-TYPE TRANSCRIPTIONAL REGULATOR BETI"/>
    <property type="match status" value="1"/>
</dbReference>
<evidence type="ECO:0000256" key="4">
    <source>
        <dbReference type="PROSITE-ProRule" id="PRU00335"/>
    </source>
</evidence>
<dbReference type="SUPFAM" id="SSF48498">
    <property type="entry name" value="Tetracyclin repressor-like, C-terminal domain"/>
    <property type="match status" value="1"/>
</dbReference>
<accession>A0ABP6S0G2</accession>
<evidence type="ECO:0000256" key="5">
    <source>
        <dbReference type="SAM" id="MobiDB-lite"/>
    </source>
</evidence>
<dbReference type="InterPro" id="IPR050109">
    <property type="entry name" value="HTH-type_TetR-like_transc_reg"/>
</dbReference>